<accession>F7YCJ6</accession>
<dbReference type="KEGG" id="mop:Mesop_3360"/>
<gene>
    <name evidence="1" type="ordered locus">Mesop_3360</name>
</gene>
<dbReference type="RefSeq" id="WP_013894497.1">
    <property type="nucleotide sequence ID" value="NC_015675.1"/>
</dbReference>
<dbReference type="EMBL" id="CP002279">
    <property type="protein sequence ID" value="AEH87808.1"/>
    <property type="molecule type" value="Genomic_DNA"/>
</dbReference>
<dbReference type="STRING" id="536019.Mesop_3360"/>
<protein>
    <submittedName>
        <fullName evidence="1">Uncharacterized protein</fullName>
    </submittedName>
</protein>
<proteinExistence type="predicted"/>
<evidence type="ECO:0000313" key="2">
    <source>
        <dbReference type="Proteomes" id="UP000001623"/>
    </source>
</evidence>
<dbReference type="Proteomes" id="UP000001623">
    <property type="component" value="Chromosome"/>
</dbReference>
<organism evidence="1 2">
    <name type="scientific">Mesorhizobium opportunistum (strain LMG 24607 / HAMBI 3007 / WSM2075)</name>
    <dbReference type="NCBI Taxonomy" id="536019"/>
    <lineage>
        <taxon>Bacteria</taxon>
        <taxon>Pseudomonadati</taxon>
        <taxon>Pseudomonadota</taxon>
        <taxon>Alphaproteobacteria</taxon>
        <taxon>Hyphomicrobiales</taxon>
        <taxon>Phyllobacteriaceae</taxon>
        <taxon>Mesorhizobium</taxon>
    </lineage>
</organism>
<evidence type="ECO:0000313" key="1">
    <source>
        <dbReference type="EMBL" id="AEH87808.1"/>
    </source>
</evidence>
<name>F7YCJ6_MESOW</name>
<sequence>MRIAKHCSMSHFPPQRGQVCVDSMSNWDALTIQMVWFSGDARRSNAGQLFTAFTGAEPDSYQSNKAPGAPVPILSAAAGTVDGVSFNISVQTSRVDLVVQGRAEDTSDQPTLIESPEGIISGIFLPRAHLIGSQLSSINRLALVTTLCKPADTHVQANEIVAELIGMQLPRYDVTDFAFQVNARVPLDGPSGIAVNRFLKFGVMSFHTVTLDLGGQIVSPQEAQVYNASLAIDVNIVPHFQPIQADLQSDIWEKLASETLRIRNIGKLDGLW</sequence>
<dbReference type="HOGENOM" id="CLU_1022352_0_0_5"/>
<dbReference type="AlphaFoldDB" id="F7YCJ6"/>
<reference evidence="1 2" key="1">
    <citation type="submission" date="2010-10" db="EMBL/GenBank/DDBJ databases">
        <title>Complete sequence of Mesorhizobium opportunistum WSM2075.</title>
        <authorList>
            <consortium name="US DOE Joint Genome Institute"/>
            <person name="Lucas S."/>
            <person name="Copeland A."/>
            <person name="Lapidus A."/>
            <person name="Cheng J.-F."/>
            <person name="Bruce D."/>
            <person name="Goodwin L."/>
            <person name="Pitluck S."/>
            <person name="Chertkov O."/>
            <person name="Misra M."/>
            <person name="Detter J.C."/>
            <person name="Han C."/>
            <person name="Tapia R."/>
            <person name="Land M."/>
            <person name="Hauser L."/>
            <person name="Kyrpides N."/>
            <person name="Ovchinnikova G."/>
            <person name="Mavrommatis K.M."/>
            <person name="Tiwari R.P."/>
            <person name="Howieson J.G."/>
            <person name="O'Hara G.W."/>
            <person name="Nandasena K.G."/>
            <person name="Woyke T."/>
        </authorList>
    </citation>
    <scope>NUCLEOTIDE SEQUENCE [LARGE SCALE GENOMIC DNA]</scope>
    <source>
        <strain evidence="2">LMG 24607 / HAMBI 3007 / WSM2075</strain>
    </source>
</reference>